<organism evidence="1 2">
    <name type="scientific">Yinghuangia aomiensis</name>
    <dbReference type="NCBI Taxonomy" id="676205"/>
    <lineage>
        <taxon>Bacteria</taxon>
        <taxon>Bacillati</taxon>
        <taxon>Actinomycetota</taxon>
        <taxon>Actinomycetes</taxon>
        <taxon>Kitasatosporales</taxon>
        <taxon>Streptomycetaceae</taxon>
        <taxon>Yinghuangia</taxon>
    </lineage>
</organism>
<evidence type="ECO:0000313" key="1">
    <source>
        <dbReference type="EMBL" id="GAA4995074.1"/>
    </source>
</evidence>
<proteinExistence type="predicted"/>
<dbReference type="Proteomes" id="UP001500466">
    <property type="component" value="Unassembled WGS sequence"/>
</dbReference>
<accession>A0ABP9ID77</accession>
<dbReference type="RefSeq" id="WP_345680815.1">
    <property type="nucleotide sequence ID" value="NZ_BAABHS010000055.1"/>
</dbReference>
<sequence>MQVQAKKIVGVLLISFVIYTIIATPDKASDLIAQWFSAISSSSKWVGNQIGNLIN</sequence>
<keyword evidence="2" id="KW-1185">Reference proteome</keyword>
<protein>
    <submittedName>
        <fullName evidence="1">Uncharacterized protein</fullName>
    </submittedName>
</protein>
<dbReference type="EMBL" id="BAABHS010000055">
    <property type="protein sequence ID" value="GAA4995074.1"/>
    <property type="molecule type" value="Genomic_DNA"/>
</dbReference>
<name>A0ABP9ID77_9ACTN</name>
<comment type="caution">
    <text evidence="1">The sequence shown here is derived from an EMBL/GenBank/DDBJ whole genome shotgun (WGS) entry which is preliminary data.</text>
</comment>
<gene>
    <name evidence="1" type="ORF">GCM10023205_80150</name>
</gene>
<reference evidence="2" key="1">
    <citation type="journal article" date="2019" name="Int. J. Syst. Evol. Microbiol.">
        <title>The Global Catalogue of Microorganisms (GCM) 10K type strain sequencing project: providing services to taxonomists for standard genome sequencing and annotation.</title>
        <authorList>
            <consortium name="The Broad Institute Genomics Platform"/>
            <consortium name="The Broad Institute Genome Sequencing Center for Infectious Disease"/>
            <person name="Wu L."/>
            <person name="Ma J."/>
        </authorList>
    </citation>
    <scope>NUCLEOTIDE SEQUENCE [LARGE SCALE GENOMIC DNA]</scope>
    <source>
        <strain evidence="2">JCM 17986</strain>
    </source>
</reference>
<evidence type="ECO:0000313" key="2">
    <source>
        <dbReference type="Proteomes" id="UP001500466"/>
    </source>
</evidence>